<proteinExistence type="predicted"/>
<dbReference type="Gene3D" id="3.40.50.720">
    <property type="entry name" value="NAD(P)-binding Rossmann-like Domain"/>
    <property type="match status" value="1"/>
</dbReference>
<name>A0A4Z0M9C4_9GAMM</name>
<dbReference type="PANTHER" id="PTHR44147:SF2">
    <property type="entry name" value="DEHYDROGENASE_REDUCTASE SDR FAMILY MEMBER 1"/>
    <property type="match status" value="1"/>
</dbReference>
<organism evidence="1 2">
    <name type="scientific">Mangrovimicrobium sediminis</name>
    <dbReference type="NCBI Taxonomy" id="2562682"/>
    <lineage>
        <taxon>Bacteria</taxon>
        <taxon>Pseudomonadati</taxon>
        <taxon>Pseudomonadota</taxon>
        <taxon>Gammaproteobacteria</taxon>
        <taxon>Cellvibrionales</taxon>
        <taxon>Halieaceae</taxon>
        <taxon>Mangrovimicrobium</taxon>
    </lineage>
</organism>
<gene>
    <name evidence="1" type="ORF">E4634_00055</name>
</gene>
<dbReference type="InterPro" id="IPR002347">
    <property type="entry name" value="SDR_fam"/>
</dbReference>
<dbReference type="SUPFAM" id="SSF51735">
    <property type="entry name" value="NAD(P)-binding Rossmann-fold domains"/>
    <property type="match status" value="1"/>
</dbReference>
<evidence type="ECO:0000313" key="1">
    <source>
        <dbReference type="EMBL" id="TGD75986.1"/>
    </source>
</evidence>
<protein>
    <submittedName>
        <fullName evidence="1">SDR family NAD(P)-dependent oxidoreductase</fullName>
    </submittedName>
</protein>
<reference evidence="1 2" key="1">
    <citation type="submission" date="2019-04" db="EMBL/GenBank/DDBJ databases">
        <title>Taxonomy of novel Haliea sp. from mangrove soil of West Coast of India.</title>
        <authorList>
            <person name="Verma A."/>
            <person name="Kumar P."/>
            <person name="Krishnamurthi S."/>
        </authorList>
    </citation>
    <scope>NUCLEOTIDE SEQUENCE [LARGE SCALE GENOMIC DNA]</scope>
    <source>
        <strain evidence="1 2">SAOS-164</strain>
    </source>
</reference>
<dbReference type="RefSeq" id="WP_135440564.1">
    <property type="nucleotide sequence ID" value="NZ_SRLE01000001.1"/>
</dbReference>
<dbReference type="InterPro" id="IPR036291">
    <property type="entry name" value="NAD(P)-bd_dom_sf"/>
</dbReference>
<dbReference type="PRINTS" id="PR00081">
    <property type="entry name" value="GDHRDH"/>
</dbReference>
<accession>A0A4Z0M9C4</accession>
<evidence type="ECO:0000313" key="2">
    <source>
        <dbReference type="Proteomes" id="UP000298050"/>
    </source>
</evidence>
<dbReference type="OrthoDB" id="63584at2"/>
<keyword evidence="2" id="KW-1185">Reference proteome</keyword>
<dbReference type="Pfam" id="PF00106">
    <property type="entry name" value="adh_short"/>
    <property type="match status" value="1"/>
</dbReference>
<dbReference type="Proteomes" id="UP000298050">
    <property type="component" value="Unassembled WGS sequence"/>
</dbReference>
<dbReference type="EMBL" id="SRLE01000001">
    <property type="protein sequence ID" value="TGD75986.1"/>
    <property type="molecule type" value="Genomic_DNA"/>
</dbReference>
<dbReference type="AlphaFoldDB" id="A0A4Z0M9C4"/>
<sequence>MSSLQGKVAVVTGASRGIGKGIALALGAAGATVYVTGRTVNEDEYFLPGTVGATAAEVTSRGGQGIAVQADHSDDEQVAALFAQVEREQGRLDILVNNAFALPDDLTEAKGFWEKPLSNLDMLEVGVRSNFVAAWHAARLMVPQQSGLMVAISGYTGVAYTYGVLFGTSKSAADRMARDMAIELKPHHVASVSLWQGLTLTERAEHNLASIPGLKSGAATRLKDGCSPEFPGRVIVAMAADPDVMRHSGGTFITAELAKEYGVTDIDGREIPSLRDTRGAPLWRPV</sequence>
<dbReference type="PANTHER" id="PTHR44147">
    <property type="entry name" value="DEHYDROGENASE/REDUCTASE SDR FAMILY MEMBER 1"/>
    <property type="match status" value="1"/>
</dbReference>
<comment type="caution">
    <text evidence="1">The sequence shown here is derived from an EMBL/GenBank/DDBJ whole genome shotgun (WGS) entry which is preliminary data.</text>
</comment>